<evidence type="ECO:0000313" key="2">
    <source>
        <dbReference type="EMBL" id="CBY19107.1"/>
    </source>
</evidence>
<feature type="compositionally biased region" description="Polar residues" evidence="1">
    <location>
        <begin position="874"/>
        <end position="883"/>
    </location>
</feature>
<feature type="compositionally biased region" description="Low complexity" evidence="1">
    <location>
        <begin position="890"/>
        <end position="900"/>
    </location>
</feature>
<dbReference type="AlphaFoldDB" id="E4X9H8"/>
<protein>
    <recommendedName>
        <fullName evidence="4">C2 domain-containing protein</fullName>
    </recommendedName>
</protein>
<dbReference type="PANTHER" id="PTHR21254">
    <property type="entry name" value="C2 DOMAIN-CONTAINING PROTEIN 3"/>
    <property type="match status" value="1"/>
</dbReference>
<dbReference type="GO" id="GO:0060271">
    <property type="term" value="P:cilium assembly"/>
    <property type="evidence" value="ECO:0007669"/>
    <property type="project" value="TreeGrafter"/>
</dbReference>
<feature type="compositionally biased region" description="Basic and acidic residues" evidence="1">
    <location>
        <begin position="739"/>
        <end position="750"/>
    </location>
</feature>
<evidence type="ECO:0000256" key="1">
    <source>
        <dbReference type="SAM" id="MobiDB-lite"/>
    </source>
</evidence>
<feature type="compositionally biased region" description="Polar residues" evidence="1">
    <location>
        <begin position="724"/>
        <end position="738"/>
    </location>
</feature>
<dbReference type="GO" id="GO:0005815">
    <property type="term" value="C:microtubule organizing center"/>
    <property type="evidence" value="ECO:0007669"/>
    <property type="project" value="TreeGrafter"/>
</dbReference>
<sequence>MEELPPDVSPPKAVDEAIWLKKGESLELEVVELVLPRKKGRPPPSNTLREIDDHYCVELGFNWIEARDKTSQLESCRFVSNKTRSGKILFKTTRKYKSRTDVSAPVEITIYQRSKYRQKFNKIDTVLIDTSGFTNELDYIEVEIQGYTLRLAVMIIKRGEPQTTSNCESLSFGNPENTPRSLNTTGRQITHQQSVPLVSAGPSTYRLSQEFAPSTGPLQLYSDQALSVQSNSIETSFPVSFLLWVKFAENLPDVREGPGQTTKPLPEIRVRSPLLEEQISCRVGERSNNPQFNHLDEWTRPILGSELQLLQSSMFAFECWCATAEQGDKLLGLGRVTTSSLSSILTGGYARLCSPKYPLIMGDGKIPLRDISSDQIRGYLSVLLAAGTSVQLDHLKNIRSDLKSEISKQETLQQTIIAESISSEAAEPEFEELPPPPMTPQPSESQIFQQPVAGLQCLISIEKVTNLSIERDRLVSVSLETIEGNITTEWSTDGVWNFQQACYLEDNLPESIMFKLYSCAANIRESTDLKEIQSREFGWIEVEMHTLKCGFPCVNGWYIVRSVSGESIGQIKLGIAPATSPRVFVQPKKSVSLEKKLQCPPEKMSSTSKALKDQLKALEDLVNTVKSKQSTLRSRQNATETVYTQITPAVSRVENDEKSKNPDHILRVAEFQSQQIDISVRKVHLALDQGINEDERFFEKGSDLDCSDEENFIEPLVLNSAKEISQASKSTSNPLSSTRIDESESSHIEDVSTLGDDDGESDAKIEAIVREFSASMTSVQENIDVSRKLRSELNESMGKHQDQTSIWSASEDEHDERSLTTVDGELSKSQNSQAEKITFDTQSVVSLEEVVEVDDLTAPLDIKWLRKSKDLDASSDNQPNQRENGPDILNSSTKSSNNSNYCKESSVVKTDSEDFIDSDEEIDPTHLQDTDIEDSIVGKQDENIEVPEICKEVPSNPRPSGENEVSSDVPRASGMPSIAERALASAQEEIEALSYERAIDRPPRTMTKPLDSTQTRRLAAIFGIK</sequence>
<reference evidence="2" key="1">
    <citation type="journal article" date="2010" name="Science">
        <title>Plasticity of animal genome architecture unmasked by rapid evolution of a pelagic tunicate.</title>
        <authorList>
            <person name="Denoeud F."/>
            <person name="Henriet S."/>
            <person name="Mungpakdee S."/>
            <person name="Aury J.M."/>
            <person name="Da Silva C."/>
            <person name="Brinkmann H."/>
            <person name="Mikhaleva J."/>
            <person name="Olsen L.C."/>
            <person name="Jubin C."/>
            <person name="Canestro C."/>
            <person name="Bouquet J.M."/>
            <person name="Danks G."/>
            <person name="Poulain J."/>
            <person name="Campsteijn C."/>
            <person name="Adamski M."/>
            <person name="Cross I."/>
            <person name="Yadetie F."/>
            <person name="Muffato M."/>
            <person name="Louis A."/>
            <person name="Butcher S."/>
            <person name="Tsagkogeorga G."/>
            <person name="Konrad A."/>
            <person name="Singh S."/>
            <person name="Jensen M.F."/>
            <person name="Cong E.H."/>
            <person name="Eikeseth-Otteraa H."/>
            <person name="Noel B."/>
            <person name="Anthouard V."/>
            <person name="Porcel B.M."/>
            <person name="Kachouri-Lafond R."/>
            <person name="Nishino A."/>
            <person name="Ugolini M."/>
            <person name="Chourrout P."/>
            <person name="Nishida H."/>
            <person name="Aasland R."/>
            <person name="Huzurbazar S."/>
            <person name="Westhof E."/>
            <person name="Delsuc F."/>
            <person name="Lehrach H."/>
            <person name="Reinhardt R."/>
            <person name="Weissenbach J."/>
            <person name="Roy S.W."/>
            <person name="Artiguenave F."/>
            <person name="Postlethwait J.H."/>
            <person name="Manak J.R."/>
            <person name="Thompson E.M."/>
            <person name="Jaillon O."/>
            <person name="Du Pasquier L."/>
            <person name="Boudinot P."/>
            <person name="Liberles D.A."/>
            <person name="Volff J.N."/>
            <person name="Philippe H."/>
            <person name="Lenhard B."/>
            <person name="Roest Crollius H."/>
            <person name="Wincker P."/>
            <person name="Chourrout D."/>
        </authorList>
    </citation>
    <scope>NUCLEOTIDE SEQUENCE [LARGE SCALE GENOMIC DNA]</scope>
</reference>
<feature type="compositionally biased region" description="Acidic residues" evidence="1">
    <location>
        <begin position="913"/>
        <end position="922"/>
    </location>
</feature>
<feature type="region of interest" description="Disordered" evidence="1">
    <location>
        <begin position="724"/>
        <end position="760"/>
    </location>
</feature>
<dbReference type="Proteomes" id="UP000001307">
    <property type="component" value="Unassembled WGS sequence"/>
</dbReference>
<accession>E4X9H8</accession>
<evidence type="ECO:0000313" key="3">
    <source>
        <dbReference type="Proteomes" id="UP000001307"/>
    </source>
</evidence>
<dbReference type="InParanoid" id="E4X9H8"/>
<feature type="region of interest" description="Disordered" evidence="1">
    <location>
        <begin position="794"/>
        <end position="834"/>
    </location>
</feature>
<proteinExistence type="predicted"/>
<gene>
    <name evidence="2" type="ORF">GSOID_T00004530001</name>
</gene>
<organism evidence="2">
    <name type="scientific">Oikopleura dioica</name>
    <name type="common">Tunicate</name>
    <dbReference type="NCBI Taxonomy" id="34765"/>
    <lineage>
        <taxon>Eukaryota</taxon>
        <taxon>Metazoa</taxon>
        <taxon>Chordata</taxon>
        <taxon>Tunicata</taxon>
        <taxon>Appendicularia</taxon>
        <taxon>Copelata</taxon>
        <taxon>Oikopleuridae</taxon>
        <taxon>Oikopleura</taxon>
    </lineage>
</organism>
<dbReference type="EMBL" id="FN653030">
    <property type="protein sequence ID" value="CBY19107.1"/>
    <property type="molecule type" value="Genomic_DNA"/>
</dbReference>
<feature type="region of interest" description="Disordered" evidence="1">
    <location>
        <begin position="871"/>
        <end position="976"/>
    </location>
</feature>
<name>E4X9H8_OIKDI</name>
<keyword evidence="3" id="KW-1185">Reference proteome</keyword>
<dbReference type="PANTHER" id="PTHR21254:SF1">
    <property type="entry name" value="C2 DOMAIN-CONTAINING PROTEIN 3"/>
    <property type="match status" value="1"/>
</dbReference>
<evidence type="ECO:0008006" key="4">
    <source>
        <dbReference type="Google" id="ProtNLM"/>
    </source>
</evidence>
<feature type="region of interest" description="Disordered" evidence="1">
    <location>
        <begin position="425"/>
        <end position="444"/>
    </location>
</feature>